<evidence type="ECO:0000256" key="1">
    <source>
        <dbReference type="ARBA" id="ARBA00022723"/>
    </source>
</evidence>
<protein>
    <recommendedName>
        <fullName evidence="3">Zn(2)-C6 fungal-type domain-containing protein</fullName>
    </recommendedName>
</protein>
<accession>A0A1E4TLN0</accession>
<evidence type="ECO:0000256" key="2">
    <source>
        <dbReference type="ARBA" id="ARBA00023242"/>
    </source>
</evidence>
<proteinExistence type="predicted"/>
<dbReference type="Gene3D" id="4.10.240.10">
    <property type="entry name" value="Zn(2)-C6 fungal-type DNA-binding domain"/>
    <property type="match status" value="1"/>
</dbReference>
<reference evidence="5" key="1">
    <citation type="submission" date="2016-02" db="EMBL/GenBank/DDBJ databases">
        <title>Comparative genomics of biotechnologically important yeasts.</title>
        <authorList>
            <consortium name="DOE Joint Genome Institute"/>
            <person name="Riley R."/>
            <person name="Haridas S."/>
            <person name="Wolfe K.H."/>
            <person name="Lopes M.R."/>
            <person name="Hittinger C.T."/>
            <person name="Goker M."/>
            <person name="Salamov A."/>
            <person name="Wisecaver J."/>
            <person name="Long T.M."/>
            <person name="Aerts A.L."/>
            <person name="Barry K."/>
            <person name="Choi C."/>
            <person name="Clum A."/>
            <person name="Coughlan A.Y."/>
            <person name="Deshpande S."/>
            <person name="Douglass A.P."/>
            <person name="Hanson S.J."/>
            <person name="Klenk H.-P."/>
            <person name="Labutti K."/>
            <person name="Lapidus A."/>
            <person name="Lindquist E."/>
            <person name="Lipzen A."/>
            <person name="Meier-Kolthoff J.P."/>
            <person name="Ohm R.A."/>
            <person name="Otillar R.P."/>
            <person name="Pangilinan J."/>
            <person name="Peng Y."/>
            <person name="Rokas A."/>
            <person name="Rosa C.A."/>
            <person name="Scheuner C."/>
            <person name="Sibirny A.A."/>
            <person name="Slot J.C."/>
            <person name="Stielow J.B."/>
            <person name="Sun H."/>
            <person name="Kurtzman C.P."/>
            <person name="Blackwell M."/>
            <person name="Jeffries T.W."/>
            <person name="Grigoriev I.V."/>
        </authorList>
    </citation>
    <scope>NUCLEOTIDE SEQUENCE [LARGE SCALE GENOMIC DNA]</scope>
    <source>
        <strain evidence="5">NRRL Y-17796</strain>
    </source>
</reference>
<dbReference type="GO" id="GO:0003677">
    <property type="term" value="F:DNA binding"/>
    <property type="evidence" value="ECO:0007669"/>
    <property type="project" value="InterPro"/>
</dbReference>
<evidence type="ECO:0000259" key="3">
    <source>
        <dbReference type="PROSITE" id="PS50048"/>
    </source>
</evidence>
<organism evidence="4 5">
    <name type="scientific">Tortispora caseinolytica NRRL Y-17796</name>
    <dbReference type="NCBI Taxonomy" id="767744"/>
    <lineage>
        <taxon>Eukaryota</taxon>
        <taxon>Fungi</taxon>
        <taxon>Dikarya</taxon>
        <taxon>Ascomycota</taxon>
        <taxon>Saccharomycotina</taxon>
        <taxon>Trigonopsidomycetes</taxon>
        <taxon>Trigonopsidales</taxon>
        <taxon>Trigonopsidaceae</taxon>
        <taxon>Tortispora</taxon>
    </lineage>
</organism>
<dbReference type="PANTHER" id="PTHR46910">
    <property type="entry name" value="TRANSCRIPTION FACTOR PDR1"/>
    <property type="match status" value="1"/>
</dbReference>
<evidence type="ECO:0000313" key="4">
    <source>
        <dbReference type="EMBL" id="ODV92670.1"/>
    </source>
</evidence>
<keyword evidence="5" id="KW-1185">Reference proteome</keyword>
<keyword evidence="2" id="KW-0539">Nucleus</keyword>
<dbReference type="PROSITE" id="PS50048">
    <property type="entry name" value="ZN2_CY6_FUNGAL_2"/>
    <property type="match status" value="1"/>
</dbReference>
<gene>
    <name evidence="4" type="ORF">CANCADRAFT_1264</name>
</gene>
<dbReference type="GO" id="GO:0006351">
    <property type="term" value="P:DNA-templated transcription"/>
    <property type="evidence" value="ECO:0007669"/>
    <property type="project" value="InterPro"/>
</dbReference>
<keyword evidence="1" id="KW-0479">Metal-binding</keyword>
<dbReference type="EMBL" id="KV453841">
    <property type="protein sequence ID" value="ODV92670.1"/>
    <property type="molecule type" value="Genomic_DNA"/>
</dbReference>
<dbReference type="Pfam" id="PF04082">
    <property type="entry name" value="Fungal_trans"/>
    <property type="match status" value="3"/>
</dbReference>
<dbReference type="GO" id="GO:0008270">
    <property type="term" value="F:zinc ion binding"/>
    <property type="evidence" value="ECO:0007669"/>
    <property type="project" value="InterPro"/>
</dbReference>
<dbReference type="SMART" id="SM00906">
    <property type="entry name" value="Fungal_trans"/>
    <property type="match status" value="3"/>
</dbReference>
<dbReference type="GO" id="GO:0000981">
    <property type="term" value="F:DNA-binding transcription factor activity, RNA polymerase II-specific"/>
    <property type="evidence" value="ECO:0007669"/>
    <property type="project" value="InterPro"/>
</dbReference>
<dbReference type="InterPro" id="IPR001138">
    <property type="entry name" value="Zn2Cys6_DnaBD"/>
</dbReference>
<dbReference type="InterPro" id="IPR050987">
    <property type="entry name" value="AtrR-like"/>
</dbReference>
<dbReference type="Proteomes" id="UP000095023">
    <property type="component" value="Unassembled WGS sequence"/>
</dbReference>
<dbReference type="InterPro" id="IPR007219">
    <property type="entry name" value="XnlR_reg_dom"/>
</dbReference>
<dbReference type="SUPFAM" id="SSF57701">
    <property type="entry name" value="Zn2/Cys6 DNA-binding domain"/>
    <property type="match status" value="1"/>
</dbReference>
<dbReference type="OrthoDB" id="3266505at2759"/>
<feature type="domain" description="Zn(2)-C6 fungal-type" evidence="3">
    <location>
        <begin position="12"/>
        <end position="41"/>
    </location>
</feature>
<evidence type="ECO:0000313" key="5">
    <source>
        <dbReference type="Proteomes" id="UP000095023"/>
    </source>
</evidence>
<dbReference type="AlphaFoldDB" id="A0A1E4TLN0"/>
<dbReference type="PANTHER" id="PTHR46910:SF17">
    <property type="entry name" value="SCFA-RELATED"/>
    <property type="match status" value="1"/>
</dbReference>
<dbReference type="Pfam" id="PF00172">
    <property type="entry name" value="Zn_clus"/>
    <property type="match status" value="1"/>
</dbReference>
<sequence>MREELGIVKYQDCLRCRRRKLRCNKQDPCFFCTRSGVPCEIYPLTVSPNCDAGEDDDARGELKFAPSAEKDSMVVPLSALELTRNVFKSQHVDHVFRADAQVLVGGRPRKSTDLREFSEFYGTDLPPKYVIDSLLNCYFAHFQWFFYVLDEPAFKRRLAQFLGNSYINPDDEDFALLLAIVLMCGIKLLDSDKLTTYATSDFEQLNAKLLRTCRKGFVEVAQDPTIDSVQFCVLFSSYAHFYLSPDFSSAIEGAALKAAASIKLNIEPSESMSPHQRTIRRLTWWPLYVIDRFAAMAYGCPIGFDDKDITIQYPFTDLGDELKLKFAPSAEKDSMVVPLSALELTRNVFKSQHVDHVFRADAQVLVGGRPRKSTDLREFSEFYGTDLPPKYVIDSLLNCYFAHFQWFFYVLDEPAFKRRLAQFLGNSYINPDDEDFALLLAIVLMCGIKLLDSDKLTTYATSDFEQLNAKLLRTCRKGFVEVAQDPTIDSVQFCVLFSSYAHFYLSPDFSSAIEGAALKAAASIKLNIEPSESMSPHQRTIRRLTWWPLYVIDRFAAMAYGCPIGFDDKDITIQYPFTDLVPLSALELTRNVFKSQHVDHVFRADAQVLVGGRPRKSTDLREFSEFYGTDLPPKYVIDSLLNCYFAHFQWFFYVLDEPAFKRRLAQFLGNSYINPDDEDFALLLAIVLMCGIKLLDSDKLTTYATSDFEQLNAKLLRTCRKGFVEVAQDPTIDSVQFCVLFSSYAHFYLSPDFSSAIEGAALKAAASIKLNIEPSESMSPHQRTIRRLTWWPLYVIDRFAAMAYGCPIGFDDKDITIQYPFTDLGDELKVFHTIKYRLYRMVSEILAAVYHTPVSLATVPLLQQRVEEIKRAIDAEKDQVPDFLRVENLEDMSEHDSATTRILKLQTMALHLTFGSLQLLAMRPYVFLKCNMTVPANSAESVSVAEQILNENLQLCIDTALSFSYYLSYPNMLLNLGNSHAATYCALQHLTAGAMLGLILVADPLRPDGTQIQHAIQRIIRIEACFANSTLVAREAESVLVDLYKLCLARRMVNYSDGGTALDERMDLVEKSTIQAAALQAGLATSAGQSPTQADDQDISLGFDLEEALQSTSQMFLWGLQS</sequence>
<name>A0A1E4TLN0_9ASCO</name>
<dbReference type="CDD" id="cd12148">
    <property type="entry name" value="fungal_TF_MHR"/>
    <property type="match status" value="3"/>
</dbReference>
<dbReference type="InterPro" id="IPR036864">
    <property type="entry name" value="Zn2-C6_fun-type_DNA-bd_sf"/>
</dbReference>